<protein>
    <recommendedName>
        <fullName evidence="4">Endonuclease/exonuclease/phosphatase domain-containing protein</fullName>
    </recommendedName>
</protein>
<feature type="region of interest" description="Disordered" evidence="1">
    <location>
        <begin position="1"/>
        <end position="37"/>
    </location>
</feature>
<dbReference type="PANTHER" id="PTHR33710:SF77">
    <property type="entry name" value="DNASE I-LIKE SUPERFAMILY PROTEIN"/>
    <property type="match status" value="1"/>
</dbReference>
<evidence type="ECO:0008006" key="4">
    <source>
        <dbReference type="Google" id="ProtNLM"/>
    </source>
</evidence>
<dbReference type="AlphaFoldDB" id="A0A7J8RLT2"/>
<reference evidence="2 3" key="1">
    <citation type="journal article" date="2019" name="Genome Biol. Evol.">
        <title>Insights into the evolution of the New World diploid cottons (Gossypium, subgenus Houzingenia) based on genome sequencing.</title>
        <authorList>
            <person name="Grover C.E."/>
            <person name="Arick M.A. 2nd"/>
            <person name="Thrash A."/>
            <person name="Conover J.L."/>
            <person name="Sanders W.S."/>
            <person name="Peterson D.G."/>
            <person name="Frelichowski J.E."/>
            <person name="Scheffler J.A."/>
            <person name="Scheffler B.E."/>
            <person name="Wendel J.F."/>
        </authorList>
    </citation>
    <scope>NUCLEOTIDE SEQUENCE [LARGE SCALE GENOMIC DNA]</scope>
    <source>
        <strain evidence="2">27</strain>
        <tissue evidence="2">Leaf</tissue>
    </source>
</reference>
<dbReference type="Proteomes" id="UP000593561">
    <property type="component" value="Unassembled WGS sequence"/>
</dbReference>
<evidence type="ECO:0000313" key="2">
    <source>
        <dbReference type="EMBL" id="MBA0614797.1"/>
    </source>
</evidence>
<feature type="compositionally biased region" description="Polar residues" evidence="1">
    <location>
        <begin position="63"/>
        <end position="73"/>
    </location>
</feature>
<dbReference type="EMBL" id="JABFAC010000006">
    <property type="protein sequence ID" value="MBA0614797.1"/>
    <property type="molecule type" value="Genomic_DNA"/>
</dbReference>
<comment type="caution">
    <text evidence="2">The sequence shown here is derived from an EMBL/GenBank/DDBJ whole genome shotgun (WGS) entry which is preliminary data.</text>
</comment>
<keyword evidence="3" id="KW-1185">Reference proteome</keyword>
<sequence>MLVERHRGGKARSNGEPRNSGRRANQGGSRFSILEKEDGLNQDVFSGQVEDMPKVGPKILKPINSNGETSGLNQKKFDDGSSMAHDKVDKVIDVGGFNPVQISNHLNAKNHQAIQVGGIEQSVWKKPPDSSFVDLEIEIVDVEVEVAMEEIVGGLDRDPASISLQVDTTMVTEQFGDLWLIADDFNSILDGLDRIEGASISQRLDRAICNSEWDSFAPNCLVHNLYRLESNHKPVLVSFKPEPTKGYRPFRCLDSYMLHVDFKGFVKQH</sequence>
<dbReference type="InterPro" id="IPR036691">
    <property type="entry name" value="Endo/exonu/phosph_ase_sf"/>
</dbReference>
<dbReference type="PANTHER" id="PTHR33710">
    <property type="entry name" value="BNAC02G09200D PROTEIN"/>
    <property type="match status" value="1"/>
</dbReference>
<proteinExistence type="predicted"/>
<evidence type="ECO:0000256" key="1">
    <source>
        <dbReference type="SAM" id="MobiDB-lite"/>
    </source>
</evidence>
<evidence type="ECO:0000313" key="3">
    <source>
        <dbReference type="Proteomes" id="UP000593561"/>
    </source>
</evidence>
<accession>A0A7J8RLT2</accession>
<gene>
    <name evidence="2" type="ORF">Godav_015040</name>
</gene>
<name>A0A7J8RLT2_GOSDV</name>
<organism evidence="2 3">
    <name type="scientific">Gossypium davidsonii</name>
    <name type="common">Davidson's cotton</name>
    <name type="synonym">Gossypium klotzschianum subsp. davidsonii</name>
    <dbReference type="NCBI Taxonomy" id="34287"/>
    <lineage>
        <taxon>Eukaryota</taxon>
        <taxon>Viridiplantae</taxon>
        <taxon>Streptophyta</taxon>
        <taxon>Embryophyta</taxon>
        <taxon>Tracheophyta</taxon>
        <taxon>Spermatophyta</taxon>
        <taxon>Magnoliopsida</taxon>
        <taxon>eudicotyledons</taxon>
        <taxon>Gunneridae</taxon>
        <taxon>Pentapetalae</taxon>
        <taxon>rosids</taxon>
        <taxon>malvids</taxon>
        <taxon>Malvales</taxon>
        <taxon>Malvaceae</taxon>
        <taxon>Malvoideae</taxon>
        <taxon>Gossypium</taxon>
    </lineage>
</organism>
<feature type="region of interest" description="Disordered" evidence="1">
    <location>
        <begin position="62"/>
        <end position="82"/>
    </location>
</feature>
<dbReference type="SUPFAM" id="SSF56219">
    <property type="entry name" value="DNase I-like"/>
    <property type="match status" value="1"/>
</dbReference>